<feature type="modified residue" description="4-aspartylphosphate" evidence="2">
    <location>
        <position position="69"/>
    </location>
</feature>
<organism evidence="4 5">
    <name type="scientific">Candidatus Woesebacteria bacterium RBG_13_36_22</name>
    <dbReference type="NCBI Taxonomy" id="1802478"/>
    <lineage>
        <taxon>Bacteria</taxon>
        <taxon>Candidatus Woeseibacteriota</taxon>
    </lineage>
</organism>
<feature type="domain" description="Response regulatory" evidence="3">
    <location>
        <begin position="20"/>
        <end position="136"/>
    </location>
</feature>
<dbReference type="SUPFAM" id="SSF52172">
    <property type="entry name" value="CheY-like"/>
    <property type="match status" value="1"/>
</dbReference>
<dbReference type="GO" id="GO:0000160">
    <property type="term" value="P:phosphorelay signal transduction system"/>
    <property type="evidence" value="ECO:0007669"/>
    <property type="project" value="InterPro"/>
</dbReference>
<dbReference type="InterPro" id="IPR011006">
    <property type="entry name" value="CheY-like_superfamily"/>
</dbReference>
<dbReference type="PROSITE" id="PS50110">
    <property type="entry name" value="RESPONSE_REGULATORY"/>
    <property type="match status" value="1"/>
</dbReference>
<dbReference type="CDD" id="cd00156">
    <property type="entry name" value="REC"/>
    <property type="match status" value="1"/>
</dbReference>
<sequence>MGEDKNNQEVVQTSDQSSKTILLVDDDTVLRNMYEQRLKMDGYNILTAGDGEEGYEVFQKNPIDLLITDIMLPRLSGTELVEKVKKTKKGKNLNIIAWSNLANDEEKTKVLGFGASEYLVKNAISLDLLSQTVKKYLT</sequence>
<gene>
    <name evidence="4" type="ORF">A2Z67_01830</name>
</gene>
<keyword evidence="1 2" id="KW-0597">Phosphoprotein</keyword>
<dbReference type="SMART" id="SM00448">
    <property type="entry name" value="REC"/>
    <property type="match status" value="1"/>
</dbReference>
<dbReference type="Proteomes" id="UP000176939">
    <property type="component" value="Unassembled WGS sequence"/>
</dbReference>
<protein>
    <recommendedName>
        <fullName evidence="3">Response regulatory domain-containing protein</fullName>
    </recommendedName>
</protein>
<dbReference type="PANTHER" id="PTHR44591:SF3">
    <property type="entry name" value="RESPONSE REGULATORY DOMAIN-CONTAINING PROTEIN"/>
    <property type="match status" value="1"/>
</dbReference>
<dbReference type="EMBL" id="MGFQ01000036">
    <property type="protein sequence ID" value="OGM08769.1"/>
    <property type="molecule type" value="Genomic_DNA"/>
</dbReference>
<evidence type="ECO:0000256" key="2">
    <source>
        <dbReference type="PROSITE-ProRule" id="PRU00169"/>
    </source>
</evidence>
<dbReference type="AlphaFoldDB" id="A0A1F7X221"/>
<reference evidence="4 5" key="1">
    <citation type="journal article" date="2016" name="Nat. Commun.">
        <title>Thousands of microbial genomes shed light on interconnected biogeochemical processes in an aquifer system.</title>
        <authorList>
            <person name="Anantharaman K."/>
            <person name="Brown C.T."/>
            <person name="Hug L.A."/>
            <person name="Sharon I."/>
            <person name="Castelle C.J."/>
            <person name="Probst A.J."/>
            <person name="Thomas B.C."/>
            <person name="Singh A."/>
            <person name="Wilkins M.J."/>
            <person name="Karaoz U."/>
            <person name="Brodie E.L."/>
            <person name="Williams K.H."/>
            <person name="Hubbard S.S."/>
            <person name="Banfield J.F."/>
        </authorList>
    </citation>
    <scope>NUCLEOTIDE SEQUENCE [LARGE SCALE GENOMIC DNA]</scope>
</reference>
<evidence type="ECO:0000313" key="4">
    <source>
        <dbReference type="EMBL" id="OGM08769.1"/>
    </source>
</evidence>
<accession>A0A1F7X221</accession>
<dbReference type="InterPro" id="IPR050595">
    <property type="entry name" value="Bact_response_regulator"/>
</dbReference>
<comment type="caution">
    <text evidence="4">The sequence shown here is derived from an EMBL/GenBank/DDBJ whole genome shotgun (WGS) entry which is preliminary data.</text>
</comment>
<evidence type="ECO:0000259" key="3">
    <source>
        <dbReference type="PROSITE" id="PS50110"/>
    </source>
</evidence>
<dbReference type="InterPro" id="IPR001789">
    <property type="entry name" value="Sig_transdc_resp-reg_receiver"/>
</dbReference>
<proteinExistence type="predicted"/>
<name>A0A1F7X221_9BACT</name>
<dbReference type="PANTHER" id="PTHR44591">
    <property type="entry name" value="STRESS RESPONSE REGULATOR PROTEIN 1"/>
    <property type="match status" value="1"/>
</dbReference>
<dbReference type="Gene3D" id="3.40.50.2300">
    <property type="match status" value="1"/>
</dbReference>
<dbReference type="Pfam" id="PF00072">
    <property type="entry name" value="Response_reg"/>
    <property type="match status" value="1"/>
</dbReference>
<evidence type="ECO:0000313" key="5">
    <source>
        <dbReference type="Proteomes" id="UP000176939"/>
    </source>
</evidence>
<evidence type="ECO:0000256" key="1">
    <source>
        <dbReference type="ARBA" id="ARBA00022553"/>
    </source>
</evidence>